<protein>
    <recommendedName>
        <fullName evidence="5">Transmembrane protein</fullName>
    </recommendedName>
</protein>
<organism evidence="3 4">
    <name type="scientific">Dendrobium nobile</name>
    <name type="common">Orchid</name>
    <dbReference type="NCBI Taxonomy" id="94219"/>
    <lineage>
        <taxon>Eukaryota</taxon>
        <taxon>Viridiplantae</taxon>
        <taxon>Streptophyta</taxon>
        <taxon>Embryophyta</taxon>
        <taxon>Tracheophyta</taxon>
        <taxon>Spermatophyta</taxon>
        <taxon>Magnoliopsida</taxon>
        <taxon>Liliopsida</taxon>
        <taxon>Asparagales</taxon>
        <taxon>Orchidaceae</taxon>
        <taxon>Epidendroideae</taxon>
        <taxon>Malaxideae</taxon>
        <taxon>Dendrobiinae</taxon>
        <taxon>Dendrobium</taxon>
    </lineage>
</organism>
<dbReference type="Proteomes" id="UP000829196">
    <property type="component" value="Unassembled WGS sequence"/>
</dbReference>
<name>A0A8T3ADL4_DENNO</name>
<gene>
    <name evidence="2" type="ORF">KFK09_024370</name>
    <name evidence="3" type="ORF">KFK09_024371</name>
</gene>
<keyword evidence="1" id="KW-1133">Transmembrane helix</keyword>
<evidence type="ECO:0000313" key="2">
    <source>
        <dbReference type="EMBL" id="KAI0494238.1"/>
    </source>
</evidence>
<evidence type="ECO:0000313" key="3">
    <source>
        <dbReference type="EMBL" id="KAI0494239.1"/>
    </source>
</evidence>
<feature type="transmembrane region" description="Helical" evidence="1">
    <location>
        <begin position="32"/>
        <end position="51"/>
    </location>
</feature>
<sequence length="65" mass="8008">MKWQARFELATFKNPCTSPIFFMFFMGTDDDLVFSHMFLWFLWNIFLFYNNDVAYLDDFKRVDVN</sequence>
<reference evidence="3" key="1">
    <citation type="journal article" date="2022" name="Front. Genet.">
        <title>Chromosome-Scale Assembly of the Dendrobium nobile Genome Provides Insights Into the Molecular Mechanism of the Biosynthesis of the Medicinal Active Ingredient of Dendrobium.</title>
        <authorList>
            <person name="Xu Q."/>
            <person name="Niu S.-C."/>
            <person name="Li K.-L."/>
            <person name="Zheng P.-J."/>
            <person name="Zhang X.-J."/>
            <person name="Jia Y."/>
            <person name="Liu Y."/>
            <person name="Niu Y.-X."/>
            <person name="Yu L.-H."/>
            <person name="Chen D.-F."/>
            <person name="Zhang G.-Q."/>
        </authorList>
    </citation>
    <scope>NUCLEOTIDE SEQUENCE</scope>
    <source>
        <tissue evidence="3">Leaf</tissue>
    </source>
</reference>
<evidence type="ECO:0000313" key="4">
    <source>
        <dbReference type="Proteomes" id="UP000829196"/>
    </source>
</evidence>
<keyword evidence="1" id="KW-0472">Membrane</keyword>
<comment type="caution">
    <text evidence="3">The sequence shown here is derived from an EMBL/GenBank/DDBJ whole genome shotgun (WGS) entry which is preliminary data.</text>
</comment>
<proteinExistence type="predicted"/>
<dbReference type="AlphaFoldDB" id="A0A8T3ADL4"/>
<evidence type="ECO:0000256" key="1">
    <source>
        <dbReference type="SAM" id="Phobius"/>
    </source>
</evidence>
<evidence type="ECO:0008006" key="5">
    <source>
        <dbReference type="Google" id="ProtNLM"/>
    </source>
</evidence>
<keyword evidence="1" id="KW-0812">Transmembrane</keyword>
<keyword evidence="4" id="KW-1185">Reference proteome</keyword>
<dbReference type="EMBL" id="JAGYWB010000017">
    <property type="protein sequence ID" value="KAI0494238.1"/>
    <property type="molecule type" value="Genomic_DNA"/>
</dbReference>
<accession>A0A8T3ADL4</accession>
<dbReference type="EMBL" id="JAGYWB010000017">
    <property type="protein sequence ID" value="KAI0494239.1"/>
    <property type="molecule type" value="Genomic_DNA"/>
</dbReference>